<dbReference type="AlphaFoldDB" id="A0A976FNE5"/>
<dbReference type="GO" id="GO:0005509">
    <property type="term" value="F:calcium ion binding"/>
    <property type="evidence" value="ECO:0007669"/>
    <property type="project" value="InterPro"/>
</dbReference>
<keyword evidence="2" id="KW-0723">Serine/threonine-protein kinase</keyword>
<dbReference type="Gene3D" id="1.10.510.10">
    <property type="entry name" value="Transferase(Phosphotransferase) domain 1"/>
    <property type="match status" value="1"/>
</dbReference>
<dbReference type="PROSITE" id="PS00107">
    <property type="entry name" value="PROTEIN_KINASE_ATP"/>
    <property type="match status" value="1"/>
</dbReference>
<evidence type="ECO:0008006" key="14">
    <source>
        <dbReference type="Google" id="ProtNLM"/>
    </source>
</evidence>
<dbReference type="GO" id="GO:0004674">
    <property type="term" value="F:protein serine/threonine kinase activity"/>
    <property type="evidence" value="ECO:0007669"/>
    <property type="project" value="UniProtKB-KW"/>
</dbReference>
<evidence type="ECO:0000256" key="7">
    <source>
        <dbReference type="ARBA" id="ARBA00022840"/>
    </source>
</evidence>
<feature type="binding site" evidence="9">
    <location>
        <position position="148"/>
    </location>
    <ligand>
        <name>ATP</name>
        <dbReference type="ChEBI" id="CHEBI:30616"/>
    </ligand>
</feature>
<keyword evidence="4 9" id="KW-0547">Nucleotide-binding</keyword>
<dbReference type="PROSITE" id="PS00018">
    <property type="entry name" value="EF_HAND_1"/>
    <property type="match status" value="1"/>
</dbReference>
<dbReference type="EMBL" id="SHOA02000007">
    <property type="protein sequence ID" value="TDH69699.1"/>
    <property type="molecule type" value="Genomic_DNA"/>
</dbReference>
<dbReference type="GO" id="GO:0005524">
    <property type="term" value="F:ATP binding"/>
    <property type="evidence" value="ECO:0007669"/>
    <property type="project" value="UniProtKB-UniRule"/>
</dbReference>
<evidence type="ECO:0000256" key="5">
    <source>
        <dbReference type="ARBA" id="ARBA00022777"/>
    </source>
</evidence>
<evidence type="ECO:0000256" key="9">
    <source>
        <dbReference type="PROSITE-ProRule" id="PRU10141"/>
    </source>
</evidence>
<keyword evidence="6" id="KW-0106">Calcium</keyword>
<accession>A0A976FNE5</accession>
<gene>
    <name evidence="12" type="ORF">CCR75_001296</name>
</gene>
<evidence type="ECO:0000256" key="6">
    <source>
        <dbReference type="ARBA" id="ARBA00022837"/>
    </source>
</evidence>
<dbReference type="PANTHER" id="PTHR24349">
    <property type="entry name" value="SERINE/THREONINE-PROTEIN KINASE"/>
    <property type="match status" value="1"/>
</dbReference>
<organism evidence="12 13">
    <name type="scientific">Bremia lactucae</name>
    <name type="common">Lettuce downy mildew</name>
    <dbReference type="NCBI Taxonomy" id="4779"/>
    <lineage>
        <taxon>Eukaryota</taxon>
        <taxon>Sar</taxon>
        <taxon>Stramenopiles</taxon>
        <taxon>Oomycota</taxon>
        <taxon>Peronosporomycetes</taxon>
        <taxon>Peronosporales</taxon>
        <taxon>Peronosporaceae</taxon>
        <taxon>Bremia</taxon>
    </lineage>
</organism>
<comment type="caution">
    <text evidence="12">The sequence shown here is derived from an EMBL/GenBank/DDBJ whole genome shotgun (WGS) entry which is preliminary data.</text>
</comment>
<evidence type="ECO:0000259" key="10">
    <source>
        <dbReference type="PROSITE" id="PS50011"/>
    </source>
</evidence>
<dbReference type="GeneID" id="94345071"/>
<keyword evidence="3" id="KW-0808">Transferase</keyword>
<dbReference type="Gene3D" id="3.30.200.20">
    <property type="entry name" value="Phosphorylase Kinase, domain 1"/>
    <property type="match status" value="1"/>
</dbReference>
<evidence type="ECO:0000313" key="13">
    <source>
        <dbReference type="Proteomes" id="UP000294530"/>
    </source>
</evidence>
<dbReference type="Pfam" id="PF00069">
    <property type="entry name" value="Pkinase"/>
    <property type="match status" value="1"/>
</dbReference>
<evidence type="ECO:0000259" key="11">
    <source>
        <dbReference type="PROSITE" id="PS50222"/>
    </source>
</evidence>
<dbReference type="InterPro" id="IPR017441">
    <property type="entry name" value="Protein_kinase_ATP_BS"/>
</dbReference>
<evidence type="ECO:0000256" key="4">
    <source>
        <dbReference type="ARBA" id="ARBA00022741"/>
    </source>
</evidence>
<dbReference type="SMART" id="SM00220">
    <property type="entry name" value="S_TKc"/>
    <property type="match status" value="1"/>
</dbReference>
<dbReference type="Gene3D" id="1.10.238.10">
    <property type="entry name" value="EF-hand"/>
    <property type="match status" value="1"/>
</dbReference>
<dbReference type="SUPFAM" id="SSF47473">
    <property type="entry name" value="EF-hand"/>
    <property type="match status" value="1"/>
</dbReference>
<dbReference type="RefSeq" id="XP_067819198.1">
    <property type="nucleotide sequence ID" value="XM_067959400.1"/>
</dbReference>
<evidence type="ECO:0000256" key="1">
    <source>
        <dbReference type="ARBA" id="ARBA00001946"/>
    </source>
</evidence>
<comment type="cofactor">
    <cofactor evidence="1">
        <name>Mg(2+)</name>
        <dbReference type="ChEBI" id="CHEBI:18420"/>
    </cofactor>
</comment>
<dbReference type="PROSITE" id="PS50011">
    <property type="entry name" value="PROTEIN_KINASE_DOM"/>
    <property type="match status" value="1"/>
</dbReference>
<dbReference type="KEGG" id="blac:94345071"/>
<evidence type="ECO:0000256" key="8">
    <source>
        <dbReference type="ARBA" id="ARBA00024334"/>
    </source>
</evidence>
<evidence type="ECO:0000313" key="12">
    <source>
        <dbReference type="EMBL" id="TDH69699.1"/>
    </source>
</evidence>
<dbReference type="InterPro" id="IPR050205">
    <property type="entry name" value="CDPK_Ser/Thr_kinases"/>
</dbReference>
<feature type="domain" description="Protein kinase" evidence="10">
    <location>
        <begin position="113"/>
        <end position="373"/>
    </location>
</feature>
<dbReference type="InterPro" id="IPR011992">
    <property type="entry name" value="EF-hand-dom_pair"/>
</dbReference>
<name>A0A976FNE5_BRELC</name>
<evidence type="ECO:0000256" key="3">
    <source>
        <dbReference type="ARBA" id="ARBA00022679"/>
    </source>
</evidence>
<protein>
    <recommendedName>
        <fullName evidence="14">Calmodulin</fullName>
    </recommendedName>
</protein>
<keyword evidence="7 9" id="KW-0067">ATP-binding</keyword>
<dbReference type="Proteomes" id="UP000294530">
    <property type="component" value="Unassembled WGS sequence"/>
</dbReference>
<keyword evidence="5" id="KW-0418">Kinase</keyword>
<feature type="domain" description="EF-hand" evidence="11">
    <location>
        <begin position="463"/>
        <end position="498"/>
    </location>
</feature>
<dbReference type="InterPro" id="IPR000719">
    <property type="entry name" value="Prot_kinase_dom"/>
</dbReference>
<dbReference type="PROSITE" id="PS50222">
    <property type="entry name" value="EF_HAND_2"/>
    <property type="match status" value="1"/>
</dbReference>
<dbReference type="SUPFAM" id="SSF56112">
    <property type="entry name" value="Protein kinase-like (PK-like)"/>
    <property type="match status" value="1"/>
</dbReference>
<dbReference type="InterPro" id="IPR011009">
    <property type="entry name" value="Kinase-like_dom_sf"/>
</dbReference>
<dbReference type="InterPro" id="IPR002048">
    <property type="entry name" value="EF_hand_dom"/>
</dbReference>
<keyword evidence="13" id="KW-1185">Reference proteome</keyword>
<dbReference type="OrthoDB" id="40902at2759"/>
<dbReference type="InterPro" id="IPR018247">
    <property type="entry name" value="EF_Hand_1_Ca_BS"/>
</dbReference>
<evidence type="ECO:0000256" key="2">
    <source>
        <dbReference type="ARBA" id="ARBA00022527"/>
    </source>
</evidence>
<proteinExistence type="inferred from homology"/>
<reference evidence="12 13" key="1">
    <citation type="journal article" date="2021" name="Genome Biol.">
        <title>AFLAP: assembly-free linkage analysis pipeline using k-mers from genome sequencing data.</title>
        <authorList>
            <person name="Fletcher K."/>
            <person name="Zhang L."/>
            <person name="Gil J."/>
            <person name="Han R."/>
            <person name="Cavanaugh K."/>
            <person name="Michelmore R."/>
        </authorList>
    </citation>
    <scope>NUCLEOTIDE SEQUENCE [LARGE SCALE GENOMIC DNA]</scope>
    <source>
        <strain evidence="12 13">SF5</strain>
    </source>
</reference>
<comment type="similarity">
    <text evidence="8">Belongs to the protein kinase superfamily. Ser/Thr protein kinase family. CDPK subfamily.</text>
</comment>
<sequence length="593" mass="67433">MKAIPPALFRPSRTHSDLSHLTNRFVMSDTKRQCPQQAEATATSTLASPPIHWSASRQPFNCNYGSIRKSWRGYMDKLLPYPKVQQLALDAATFFTKPEDLDFHWPRTFHDKYTLGHKLGAGTFGDVYRAVPKKCQGTHEVQLDLAVKVVPKSRVRCRNDYIALLQEAHMMDILSGTLQVVHLFGTYEDQTTVFFVMEQCCNNDAWALKGEPLQEEQAKKYMREILHVVSHCHSLQILHRDLKLENFLRADKKHNSPLKLTDFGSAVFLNKGEVLKDIRGTPVYTAPEVLCHNYSFPSDLWSCGVILYRLLSGHFPFESGPLLNECIKHNTIDVTSSPWPGISNEAKTLLSQLLERDESKRLSAKAALQHPWLSSSTVPLTSSMASKEISEPALKGTLVQRLQLYRSLNRFQQVVLYEVTRLLPLYMKEAVLGRFSTVFCTNDTKGVGFEEFAGYVAANGYHLTQGEVRGFVHLLDLNSDGRLSKDEVSAALLDWPQLQHDEMKTFASCLNHVFYNLDQDHDGYVTVLNVATLPLFQTTGELLHSFRNDSFIECFQSADHLSQKRIDLEDFRHLFRLPAHASSRFPSRQLESQ</sequence>